<comment type="caution">
    <text evidence="1">The sequence shown here is derived from an EMBL/GenBank/DDBJ whole genome shotgun (WGS) entry which is preliminary data.</text>
</comment>
<reference evidence="1" key="1">
    <citation type="journal article" date="2015" name="Nature">
        <title>Complex archaea that bridge the gap between prokaryotes and eukaryotes.</title>
        <authorList>
            <person name="Spang A."/>
            <person name="Saw J.H."/>
            <person name="Jorgensen S.L."/>
            <person name="Zaremba-Niedzwiedzka K."/>
            <person name="Martijn J."/>
            <person name="Lind A.E."/>
            <person name="van Eijk R."/>
            <person name="Schleper C."/>
            <person name="Guy L."/>
            <person name="Ettema T.J."/>
        </authorList>
    </citation>
    <scope>NUCLEOTIDE SEQUENCE</scope>
</reference>
<gene>
    <name evidence="1" type="ORF">LCGC14_3026500</name>
</gene>
<accession>A0A0F8WU10</accession>
<name>A0A0F8WU10_9ZZZZ</name>
<proteinExistence type="predicted"/>
<dbReference type="AlphaFoldDB" id="A0A0F8WU10"/>
<evidence type="ECO:0000313" key="1">
    <source>
        <dbReference type="EMBL" id="KKK60223.1"/>
    </source>
</evidence>
<organism evidence="1">
    <name type="scientific">marine sediment metagenome</name>
    <dbReference type="NCBI Taxonomy" id="412755"/>
    <lineage>
        <taxon>unclassified sequences</taxon>
        <taxon>metagenomes</taxon>
        <taxon>ecological metagenomes</taxon>
    </lineage>
</organism>
<sequence>MARFKSNSLYLKDDQRIVFGNSDDSSLYFDGIGLRLDTVISGVDPTQAYHLATKNYVDTQLSTQDDHNELNNIQGGTTNDYYHLTLVQHTDLTSSGTTTLHNHDNRYYTETELDAGQLDNRYYTETEVDAAFVTFSGTIDHNTIVNTHNLTTDIDHDLLTNFASNEHFTEASIDHGNITGLGDDDHTQYVPADGSRGFTATVSGVDPTQDYHLTTKGYVDSVSVDKVQSDRIALSINDTDKDVTFGTAFADTDYTISVILSTTDNVTPSIYSMVITNKATTGFTAVFSGDIIATGYTLEWLVRHD</sequence>
<dbReference type="EMBL" id="LAZR01063078">
    <property type="protein sequence ID" value="KKK60223.1"/>
    <property type="molecule type" value="Genomic_DNA"/>
</dbReference>
<protein>
    <submittedName>
        <fullName evidence="1">Uncharacterized protein</fullName>
    </submittedName>
</protein>